<comment type="catalytic activity">
    <reaction evidence="13">
        <text>cytidine(32) in tRNA + S-sulfanyl-L-cysteinyl-[cysteine desulfurase] + AH2 + ATP = 2-thiocytidine(32) in tRNA + L-cysteinyl-[cysteine desulfurase] + A + AMP + diphosphate + H(+)</text>
        <dbReference type="Rhea" id="RHEA:57048"/>
        <dbReference type="Rhea" id="RHEA-COMP:10288"/>
        <dbReference type="Rhea" id="RHEA-COMP:12157"/>
        <dbReference type="Rhea" id="RHEA-COMP:12158"/>
        <dbReference type="Rhea" id="RHEA-COMP:14821"/>
        <dbReference type="ChEBI" id="CHEBI:13193"/>
        <dbReference type="ChEBI" id="CHEBI:15378"/>
        <dbReference type="ChEBI" id="CHEBI:17499"/>
        <dbReference type="ChEBI" id="CHEBI:29950"/>
        <dbReference type="ChEBI" id="CHEBI:30616"/>
        <dbReference type="ChEBI" id="CHEBI:33019"/>
        <dbReference type="ChEBI" id="CHEBI:61963"/>
        <dbReference type="ChEBI" id="CHEBI:82748"/>
        <dbReference type="ChEBI" id="CHEBI:141453"/>
        <dbReference type="ChEBI" id="CHEBI:456215"/>
    </reaction>
</comment>
<dbReference type="EC" id="2.8.1.-" evidence="13"/>
<feature type="region of interest" description="Disordered" evidence="14">
    <location>
        <begin position="1"/>
        <end position="32"/>
    </location>
</feature>
<dbReference type="GO" id="GO:0000287">
    <property type="term" value="F:magnesium ion binding"/>
    <property type="evidence" value="ECO:0007669"/>
    <property type="project" value="UniProtKB-UniRule"/>
</dbReference>
<feature type="binding site" evidence="13">
    <location>
        <position position="148"/>
    </location>
    <ligand>
        <name>[4Fe-4S] cluster</name>
        <dbReference type="ChEBI" id="CHEBI:49883"/>
    </ligand>
</feature>
<dbReference type="GO" id="GO:0051539">
    <property type="term" value="F:4 iron, 4 sulfur cluster binding"/>
    <property type="evidence" value="ECO:0007669"/>
    <property type="project" value="UniProtKB-UniRule"/>
</dbReference>
<evidence type="ECO:0000313" key="17">
    <source>
        <dbReference type="Proteomes" id="UP000198807"/>
    </source>
</evidence>
<dbReference type="InterPro" id="IPR012089">
    <property type="entry name" value="tRNA_Cyd_32_2_STrfase"/>
</dbReference>
<comment type="cofactor">
    <cofactor evidence="13">
        <name>[4Fe-4S] cluster</name>
        <dbReference type="ChEBI" id="CHEBI:49883"/>
    </cofactor>
    <text evidence="13">Binds 1 [4Fe-4S] cluster per subunit. The cluster is chelated by three Cys residues, the fourth Fe has a free coordination site that may bind a sulfur atom transferred from the persulfide of IscS.</text>
</comment>
<keyword evidence="12 13" id="KW-0411">Iron-sulfur</keyword>
<evidence type="ECO:0000256" key="1">
    <source>
        <dbReference type="ARBA" id="ARBA00022485"/>
    </source>
</evidence>
<keyword evidence="7 13" id="KW-0547">Nucleotide-binding</keyword>
<keyword evidence="8 13" id="KW-0067">ATP-binding</keyword>
<accession>A0A1H7MY47</accession>
<dbReference type="EMBL" id="FOBC01000007">
    <property type="protein sequence ID" value="SEL16114.1"/>
    <property type="molecule type" value="Genomic_DNA"/>
</dbReference>
<dbReference type="CDD" id="cd24138">
    <property type="entry name" value="TtcA-like"/>
    <property type="match status" value="1"/>
</dbReference>
<dbReference type="PIRSF" id="PIRSF004976">
    <property type="entry name" value="ATPase_YdaO"/>
    <property type="match status" value="1"/>
</dbReference>
<keyword evidence="11 13" id="KW-0408">Iron</keyword>
<organism evidence="16 17">
    <name type="scientific">Halomonas daqiaonensis</name>
    <dbReference type="NCBI Taxonomy" id="650850"/>
    <lineage>
        <taxon>Bacteria</taxon>
        <taxon>Pseudomonadati</taxon>
        <taxon>Pseudomonadota</taxon>
        <taxon>Gammaproteobacteria</taxon>
        <taxon>Oceanospirillales</taxon>
        <taxon>Halomonadaceae</taxon>
        <taxon>Halomonas</taxon>
    </lineage>
</organism>
<dbReference type="Pfam" id="PF01171">
    <property type="entry name" value="ATP_bind_3"/>
    <property type="match status" value="1"/>
</dbReference>
<dbReference type="STRING" id="650850.SAMN04488129_107104"/>
<comment type="subunit">
    <text evidence="13">Homodimer.</text>
</comment>
<evidence type="ECO:0000256" key="6">
    <source>
        <dbReference type="ARBA" id="ARBA00022723"/>
    </source>
</evidence>
<comment type="cofactor">
    <cofactor evidence="13">
        <name>Mg(2+)</name>
        <dbReference type="ChEBI" id="CHEBI:18420"/>
    </cofactor>
</comment>
<dbReference type="NCBIfam" id="NF007972">
    <property type="entry name" value="PRK10696.1"/>
    <property type="match status" value="1"/>
</dbReference>
<dbReference type="HAMAP" id="MF_01850">
    <property type="entry name" value="TtcA"/>
    <property type="match status" value="1"/>
</dbReference>
<keyword evidence="2 13" id="KW-0963">Cytoplasm</keyword>
<dbReference type="Gene3D" id="3.40.50.620">
    <property type="entry name" value="HUPs"/>
    <property type="match status" value="1"/>
</dbReference>
<feature type="short sequence motif" description="PP-loop motif" evidence="13">
    <location>
        <begin position="70"/>
        <end position="75"/>
    </location>
</feature>
<evidence type="ECO:0000259" key="15">
    <source>
        <dbReference type="Pfam" id="PF01171"/>
    </source>
</evidence>
<dbReference type="InterPro" id="IPR035107">
    <property type="entry name" value="tRNA_thiolation_TtcA_Ctu1"/>
</dbReference>
<dbReference type="OrthoDB" id="9801054at2"/>
<evidence type="ECO:0000256" key="12">
    <source>
        <dbReference type="ARBA" id="ARBA00023014"/>
    </source>
</evidence>
<evidence type="ECO:0000256" key="9">
    <source>
        <dbReference type="ARBA" id="ARBA00022842"/>
    </source>
</evidence>
<feature type="binding site" evidence="13">
    <location>
        <position position="145"/>
    </location>
    <ligand>
        <name>[4Fe-4S] cluster</name>
        <dbReference type="ChEBI" id="CHEBI:49883"/>
    </ligand>
</feature>
<feature type="domain" description="tRNA(Ile)-lysidine/2-thiocytidine synthase N-terminal" evidence="15">
    <location>
        <begin position="65"/>
        <end position="224"/>
    </location>
</feature>
<protein>
    <recommendedName>
        <fullName evidence="13">tRNA-cytidine(32) 2-sulfurtransferase</fullName>
        <ecNumber evidence="13">2.8.1.-</ecNumber>
    </recommendedName>
    <alternativeName>
        <fullName evidence="13">Two-thiocytidine biosynthesis protein A</fullName>
    </alternativeName>
    <alternativeName>
        <fullName evidence="13">tRNA 2-thiocytidine biosynthesis protein TtcA</fullName>
    </alternativeName>
</protein>
<feature type="binding site" evidence="13">
    <location>
        <position position="236"/>
    </location>
    <ligand>
        <name>[4Fe-4S] cluster</name>
        <dbReference type="ChEBI" id="CHEBI:49883"/>
    </ligand>
</feature>
<comment type="pathway">
    <text evidence="13">tRNA modification.</text>
</comment>
<dbReference type="GO" id="GO:0000049">
    <property type="term" value="F:tRNA binding"/>
    <property type="evidence" value="ECO:0007669"/>
    <property type="project" value="UniProtKB-KW"/>
</dbReference>
<evidence type="ECO:0000256" key="8">
    <source>
        <dbReference type="ARBA" id="ARBA00022840"/>
    </source>
</evidence>
<evidence type="ECO:0000256" key="13">
    <source>
        <dbReference type="HAMAP-Rule" id="MF_01850"/>
    </source>
</evidence>
<name>A0A1H7MY47_9GAMM</name>
<reference evidence="17" key="1">
    <citation type="submission" date="2016-10" db="EMBL/GenBank/DDBJ databases">
        <authorList>
            <person name="Varghese N."/>
            <person name="Submissions S."/>
        </authorList>
    </citation>
    <scope>NUCLEOTIDE SEQUENCE [LARGE SCALE GENOMIC DNA]</scope>
    <source>
        <strain evidence="17">CGMCC 1.9150</strain>
    </source>
</reference>
<keyword evidence="5 13" id="KW-0819">tRNA processing</keyword>
<keyword evidence="4 13" id="KW-0808">Transferase</keyword>
<dbReference type="GO" id="GO:0005524">
    <property type="term" value="F:ATP binding"/>
    <property type="evidence" value="ECO:0007669"/>
    <property type="project" value="UniProtKB-UniRule"/>
</dbReference>
<comment type="subcellular location">
    <subcellularLocation>
        <location evidence="13">Cytoplasm</location>
    </subcellularLocation>
</comment>
<keyword evidence="6 13" id="KW-0479">Metal-binding</keyword>
<dbReference type="SUPFAM" id="SSF52402">
    <property type="entry name" value="Adenine nucleotide alpha hydrolases-like"/>
    <property type="match status" value="1"/>
</dbReference>
<proteinExistence type="inferred from homology"/>
<keyword evidence="17" id="KW-1185">Reference proteome</keyword>
<evidence type="ECO:0000256" key="14">
    <source>
        <dbReference type="SAM" id="MobiDB-lite"/>
    </source>
</evidence>
<dbReference type="PANTHER" id="PTHR43686:SF1">
    <property type="entry name" value="AMINOTRAN_5 DOMAIN-CONTAINING PROTEIN"/>
    <property type="match status" value="1"/>
</dbReference>
<evidence type="ECO:0000313" key="16">
    <source>
        <dbReference type="EMBL" id="SEL16114.1"/>
    </source>
</evidence>
<keyword evidence="9 13" id="KW-0460">Magnesium</keyword>
<evidence type="ECO:0000256" key="7">
    <source>
        <dbReference type="ARBA" id="ARBA00022741"/>
    </source>
</evidence>
<keyword evidence="1 13" id="KW-0004">4Fe-4S</keyword>
<dbReference type="AlphaFoldDB" id="A0A1H7MY47"/>
<feature type="compositionally biased region" description="Basic and acidic residues" evidence="14">
    <location>
        <begin position="1"/>
        <end position="13"/>
    </location>
</feature>
<keyword evidence="10 13" id="KW-0694">RNA-binding</keyword>
<comment type="similarity">
    <text evidence="13">Belongs to the TtcA family.</text>
</comment>
<gene>
    <name evidence="13" type="primary">ttcA</name>
    <name evidence="16" type="ORF">SAMN04488129_107104</name>
</gene>
<sequence length="306" mass="34429">MHDALMFDPRDTSAPDAPSFTEPASTLAGHDARGKREFNKLQKRLRRQVGNAIIDYGMIHEGDRVMVCLSGGKDSYTLLEILRNLQRSAPVAFSLVAVNLDQKQPGFPEHVLPEYLEGIGVEYHILERDTYSVVKEKTPEGKTTCALCSRLRRGSLYGFAEEIGATKVALGHHREDILETLFLNMFFGGSLKAMPPKLLSDDGRNMVIRPLAYCREADIAEFARLMDFPIIPCNLCGSQPNLQRQVVKEMLAEWEKSHPGRLESMFKAVTKVAPSQLADRELFDFAGLEEKQARRQASRIDIHQEL</sequence>
<dbReference type="PANTHER" id="PTHR43686">
    <property type="entry name" value="SULFURTRANSFERASE-RELATED"/>
    <property type="match status" value="1"/>
</dbReference>
<dbReference type="GO" id="GO:0005737">
    <property type="term" value="C:cytoplasm"/>
    <property type="evidence" value="ECO:0007669"/>
    <property type="project" value="UniProtKB-SubCell"/>
</dbReference>
<comment type="miscellaneous">
    <text evidence="13">The thiolation reaction likely consists of two steps: a first activation step by ATP to form an adenylated intermediate of the target base of tRNA, and a second nucleophilic substitution step of the sulfur (S) atom supplied by the hydrosulfide attached to the Fe-S cluster.</text>
</comment>
<dbReference type="InterPro" id="IPR011063">
    <property type="entry name" value="TilS/TtcA_N"/>
</dbReference>
<evidence type="ECO:0000256" key="5">
    <source>
        <dbReference type="ARBA" id="ARBA00022694"/>
    </source>
</evidence>
<comment type="function">
    <text evidence="13">Catalyzes the ATP-dependent 2-thiolation of cytidine in position 32 of tRNA, to form 2-thiocytidine (s(2)C32). The sulfur atoms are provided by the cysteine/cysteine desulfurase (IscS) system.</text>
</comment>
<dbReference type="GO" id="GO:0016783">
    <property type="term" value="F:sulfurtransferase activity"/>
    <property type="evidence" value="ECO:0007669"/>
    <property type="project" value="UniProtKB-UniRule"/>
</dbReference>
<evidence type="ECO:0000256" key="10">
    <source>
        <dbReference type="ARBA" id="ARBA00022884"/>
    </source>
</evidence>
<dbReference type="Proteomes" id="UP000198807">
    <property type="component" value="Unassembled WGS sequence"/>
</dbReference>
<evidence type="ECO:0000256" key="3">
    <source>
        <dbReference type="ARBA" id="ARBA00022555"/>
    </source>
</evidence>
<dbReference type="GO" id="GO:0034227">
    <property type="term" value="P:tRNA thio-modification"/>
    <property type="evidence" value="ECO:0007669"/>
    <property type="project" value="UniProtKB-UniRule"/>
</dbReference>
<evidence type="ECO:0000256" key="4">
    <source>
        <dbReference type="ARBA" id="ARBA00022679"/>
    </source>
</evidence>
<evidence type="ECO:0000256" key="11">
    <source>
        <dbReference type="ARBA" id="ARBA00023004"/>
    </source>
</evidence>
<dbReference type="InterPro" id="IPR014729">
    <property type="entry name" value="Rossmann-like_a/b/a_fold"/>
</dbReference>
<evidence type="ECO:0000256" key="2">
    <source>
        <dbReference type="ARBA" id="ARBA00022490"/>
    </source>
</evidence>
<keyword evidence="3 13" id="KW-0820">tRNA-binding</keyword>